<comment type="caution">
    <text evidence="2">The sequence shown here is derived from an EMBL/GenBank/DDBJ whole genome shotgun (WGS) entry which is preliminary data.</text>
</comment>
<sequence length="86" mass="9084">MNILQFLGDSLQPLAAASGLPAAHARGAADFAPLVHDAERGVQAYGRASDAYATWSFDSSVALWAVGIAGVVVFVEWLLARTGRKR</sequence>
<evidence type="ECO:0000256" key="1">
    <source>
        <dbReference type="SAM" id="Phobius"/>
    </source>
</evidence>
<evidence type="ECO:0000313" key="3">
    <source>
        <dbReference type="Proteomes" id="UP000622707"/>
    </source>
</evidence>
<accession>A0ABS1JW42</accession>
<keyword evidence="1" id="KW-0472">Membrane</keyword>
<keyword evidence="3" id="KW-1185">Reference proteome</keyword>
<keyword evidence="1" id="KW-1133">Transmembrane helix</keyword>
<protein>
    <submittedName>
        <fullName evidence="2">Uncharacterized protein</fullName>
    </submittedName>
</protein>
<gene>
    <name evidence="2" type="ORF">JI746_25155</name>
</gene>
<proteinExistence type="predicted"/>
<keyword evidence="1" id="KW-0812">Transmembrane</keyword>
<dbReference type="EMBL" id="JAEQND010000018">
    <property type="protein sequence ID" value="MBL0428417.1"/>
    <property type="molecule type" value="Genomic_DNA"/>
</dbReference>
<organism evidence="2 3">
    <name type="scientific">Ramlibacter alkalitolerans</name>
    <dbReference type="NCBI Taxonomy" id="2039631"/>
    <lineage>
        <taxon>Bacteria</taxon>
        <taxon>Pseudomonadati</taxon>
        <taxon>Pseudomonadota</taxon>
        <taxon>Betaproteobacteria</taxon>
        <taxon>Burkholderiales</taxon>
        <taxon>Comamonadaceae</taxon>
        <taxon>Ramlibacter</taxon>
    </lineage>
</organism>
<feature type="transmembrane region" description="Helical" evidence="1">
    <location>
        <begin position="61"/>
        <end position="80"/>
    </location>
</feature>
<dbReference type="RefSeq" id="WP_201693047.1">
    <property type="nucleotide sequence ID" value="NZ_JAEQND010000018.1"/>
</dbReference>
<name>A0ABS1JW42_9BURK</name>
<reference evidence="2 3" key="1">
    <citation type="journal article" date="2017" name="Int. J. Syst. Evol. Microbiol.">
        <title>Ramlibacter alkalitolerans sp. nov., alkali-tolerant bacterium isolated from soil of ginseng.</title>
        <authorList>
            <person name="Lee D.H."/>
            <person name="Cha C.J."/>
        </authorList>
    </citation>
    <scope>NUCLEOTIDE SEQUENCE [LARGE SCALE GENOMIC DNA]</scope>
    <source>
        <strain evidence="2 3">KACC 19305</strain>
    </source>
</reference>
<dbReference type="Proteomes" id="UP000622707">
    <property type="component" value="Unassembled WGS sequence"/>
</dbReference>
<evidence type="ECO:0000313" key="2">
    <source>
        <dbReference type="EMBL" id="MBL0428417.1"/>
    </source>
</evidence>